<feature type="region of interest" description="Disordered" evidence="1">
    <location>
        <begin position="66"/>
        <end position="90"/>
    </location>
</feature>
<evidence type="ECO:0000313" key="3">
    <source>
        <dbReference type="Proteomes" id="UP000325577"/>
    </source>
</evidence>
<feature type="region of interest" description="Disordered" evidence="1">
    <location>
        <begin position="503"/>
        <end position="554"/>
    </location>
</feature>
<evidence type="ECO:0008006" key="4">
    <source>
        <dbReference type="Google" id="ProtNLM"/>
    </source>
</evidence>
<feature type="compositionally biased region" description="Polar residues" evidence="1">
    <location>
        <begin position="569"/>
        <end position="580"/>
    </location>
</feature>
<dbReference type="GO" id="GO:0007623">
    <property type="term" value="P:circadian rhythm"/>
    <property type="evidence" value="ECO:0007669"/>
    <property type="project" value="InterPro"/>
</dbReference>
<name>A0A5J5B1Z8_9ASTE</name>
<dbReference type="PANTHER" id="PTHR33334:SF5">
    <property type="entry name" value="PROTEIN LNK2"/>
    <property type="match status" value="1"/>
</dbReference>
<feature type="region of interest" description="Disordered" evidence="1">
    <location>
        <begin position="445"/>
        <end position="468"/>
    </location>
</feature>
<evidence type="ECO:0000313" key="2">
    <source>
        <dbReference type="EMBL" id="KAA8537315.1"/>
    </source>
</evidence>
<evidence type="ECO:0000256" key="1">
    <source>
        <dbReference type="SAM" id="MobiDB-lite"/>
    </source>
</evidence>
<dbReference type="EMBL" id="CM018038">
    <property type="protein sequence ID" value="KAA8537315.1"/>
    <property type="molecule type" value="Genomic_DNA"/>
</dbReference>
<reference evidence="2 3" key="1">
    <citation type="submission" date="2019-09" db="EMBL/GenBank/DDBJ databases">
        <title>A chromosome-level genome assembly of the Chinese tupelo Nyssa sinensis.</title>
        <authorList>
            <person name="Yang X."/>
            <person name="Kang M."/>
            <person name="Yang Y."/>
            <person name="Xiong H."/>
            <person name="Wang M."/>
            <person name="Zhang Z."/>
            <person name="Wang Z."/>
            <person name="Wu H."/>
            <person name="Ma T."/>
            <person name="Liu J."/>
            <person name="Xi Z."/>
        </authorList>
    </citation>
    <scope>NUCLEOTIDE SEQUENCE [LARGE SCALE GENOMIC DNA]</scope>
    <source>
        <strain evidence="2">J267</strain>
        <tissue evidence="2">Leaf</tissue>
    </source>
</reference>
<feature type="region of interest" description="Disordered" evidence="1">
    <location>
        <begin position="569"/>
        <end position="593"/>
    </location>
</feature>
<gene>
    <name evidence="2" type="ORF">F0562_026998</name>
</gene>
<organism evidence="2 3">
    <name type="scientific">Nyssa sinensis</name>
    <dbReference type="NCBI Taxonomy" id="561372"/>
    <lineage>
        <taxon>Eukaryota</taxon>
        <taxon>Viridiplantae</taxon>
        <taxon>Streptophyta</taxon>
        <taxon>Embryophyta</taxon>
        <taxon>Tracheophyta</taxon>
        <taxon>Spermatophyta</taxon>
        <taxon>Magnoliopsida</taxon>
        <taxon>eudicotyledons</taxon>
        <taxon>Gunneridae</taxon>
        <taxon>Pentapetalae</taxon>
        <taxon>asterids</taxon>
        <taxon>Cornales</taxon>
        <taxon>Nyssaceae</taxon>
        <taxon>Nyssa</taxon>
    </lineage>
</organism>
<accession>A0A5J5B1Z8</accession>
<sequence length="593" mass="66439">MRQPDWRMVLRFFRIGMKIGRQGDLVDYGWANIGSFDDLDRIFSNADTIFGHVSLDNADELWSSSKDVTSTPEKSFPLSNNSPNSGLGALRSTSEQFGIKTEYVLDQDQSFTPGYGKMNDPAPHPPQNVQASMDDIEYAGGKSKIPVKEKRALKMVGNTPAFSSHLDAETVAIPNEFMDKVTRQKKLLKSQKKSDEKTEGRQLQNLRTTWSLSGNQCQQFDDQFVPPMAQTIPSPVLGQQMQLRGTESPQYLHFSSPIMAPSLYGNMTNQYAAMMVLPQFHSGDDNHQVLSGYEVSPGNANPLNKLPDTHVKPLSMTPHEKIEKLRRRQQMRAMLAIQKQQQQFSHQVPCTDHSMTHKCLHENQMQLMERGNVEYEENLSSLPSLDPNSPTEHDDSSTICRAIDDFSVKDTTLHQLLEIIEKLDIRLRLCIRDSLFRLAQSAMQRHYASDTSSTNKRNNDKVEVLTKEEINSHNRFARMPDVETQTNPIDRTVAHLLFHVPLGLPGKHPETPESPASTKNTREGKATVSISLPKGFLPESSKNKKNSSDQGSKISCSCVEADHSKNSLCMETSENASNNEPADGGAMEIEASH</sequence>
<feature type="region of interest" description="Disordered" evidence="1">
    <location>
        <begin position="377"/>
        <end position="396"/>
    </location>
</feature>
<dbReference type="InterPro" id="IPR039928">
    <property type="entry name" value="LNK"/>
</dbReference>
<feature type="compositionally biased region" description="Basic and acidic residues" evidence="1">
    <location>
        <begin position="457"/>
        <end position="468"/>
    </location>
</feature>
<dbReference type="OrthoDB" id="618331at2759"/>
<protein>
    <recommendedName>
        <fullName evidence="4">Protein LNK2</fullName>
    </recommendedName>
</protein>
<keyword evidence="3" id="KW-1185">Reference proteome</keyword>
<proteinExistence type="predicted"/>
<dbReference type="AlphaFoldDB" id="A0A5J5B1Z8"/>
<dbReference type="PANTHER" id="PTHR33334">
    <property type="entry name" value="PROTEIN LNK1"/>
    <property type="match status" value="1"/>
</dbReference>
<dbReference type="GO" id="GO:0006355">
    <property type="term" value="P:regulation of DNA-templated transcription"/>
    <property type="evidence" value="ECO:0007669"/>
    <property type="project" value="InterPro"/>
</dbReference>
<dbReference type="Proteomes" id="UP000325577">
    <property type="component" value="Linkage Group LG15"/>
</dbReference>
<feature type="compositionally biased region" description="Low complexity" evidence="1">
    <location>
        <begin position="378"/>
        <end position="390"/>
    </location>
</feature>